<organism evidence="4 5">
    <name type="scientific">Lophium mytilinum</name>
    <dbReference type="NCBI Taxonomy" id="390894"/>
    <lineage>
        <taxon>Eukaryota</taxon>
        <taxon>Fungi</taxon>
        <taxon>Dikarya</taxon>
        <taxon>Ascomycota</taxon>
        <taxon>Pezizomycotina</taxon>
        <taxon>Dothideomycetes</taxon>
        <taxon>Pleosporomycetidae</taxon>
        <taxon>Mytilinidiales</taxon>
        <taxon>Mytilinidiaceae</taxon>
        <taxon>Lophium</taxon>
    </lineage>
</organism>
<gene>
    <name evidence="4" type="ORF">BU16DRAFT_97500</name>
</gene>
<proteinExistence type="inferred from homology"/>
<dbReference type="GO" id="GO:0016491">
    <property type="term" value="F:oxidoreductase activity"/>
    <property type="evidence" value="ECO:0007669"/>
    <property type="project" value="UniProtKB-KW"/>
</dbReference>
<accession>A0A6A6QLD9</accession>
<dbReference type="PANTHER" id="PTHR34598">
    <property type="entry name" value="BLL6449 PROTEIN"/>
    <property type="match status" value="1"/>
</dbReference>
<dbReference type="AlphaFoldDB" id="A0A6A6QLD9"/>
<evidence type="ECO:0000313" key="5">
    <source>
        <dbReference type="Proteomes" id="UP000799750"/>
    </source>
</evidence>
<dbReference type="InterPro" id="IPR044053">
    <property type="entry name" value="AsaB-like"/>
</dbReference>
<dbReference type="OrthoDB" id="412788at2759"/>
<evidence type="ECO:0000256" key="1">
    <source>
        <dbReference type="ARBA" id="ARBA00023002"/>
    </source>
</evidence>
<evidence type="ECO:0008006" key="6">
    <source>
        <dbReference type="Google" id="ProtNLM"/>
    </source>
</evidence>
<name>A0A6A6QLD9_9PEZI</name>
<comment type="similarity">
    <text evidence="2">Belongs to the asaB hydroxylase/desaturase family.</text>
</comment>
<protein>
    <recommendedName>
        <fullName evidence="6">Methyltransferase</fullName>
    </recommendedName>
</protein>
<dbReference type="NCBIfam" id="NF041278">
    <property type="entry name" value="CmcJ_NvfI_EfuI"/>
    <property type="match status" value="1"/>
</dbReference>
<evidence type="ECO:0000313" key="4">
    <source>
        <dbReference type="EMBL" id="KAF2493082.1"/>
    </source>
</evidence>
<dbReference type="Proteomes" id="UP000799750">
    <property type="component" value="Unassembled WGS sequence"/>
</dbReference>
<sequence>MTSALRFLDSTGQATEKSDTSKIQPWRVLWPPKEGSPLHLWMKSNCPEALFYQFDPACPFDRPWKQWAKFPLANVLSCAPPTPSKSNEEEQPVPIGNAMEIESQSTSAMKASIVPKTANEKLDTHWDALELPQTLACLYHLAPLPVYQHEKPFVSRLPYSDPTRDLVTTNIATRAYDNISICDVSGVEDAFRIEECGFQYVRSTVPSDIGTWDEKGVRDVYLPHMEAWLKDRFQCRMVRIYTYNFHSNDRARTPTEPWMQPFMRTHCDATRSSGFSRLALHIPDELASSTETQERVRLIGVWRPLTGPEQDYPLAVCDTRTVSESDLVPADIVFPHYCDERYELLYSPAQRWFYKRRMQVDEVILLKHFDSNADEATFSPHTAFLDRDVGSESVTRASIELKAILIG</sequence>
<feature type="region of interest" description="Disordered" evidence="3">
    <location>
        <begin position="1"/>
        <end position="21"/>
    </location>
</feature>
<reference evidence="4" key="1">
    <citation type="journal article" date="2020" name="Stud. Mycol.">
        <title>101 Dothideomycetes genomes: a test case for predicting lifestyles and emergence of pathogens.</title>
        <authorList>
            <person name="Haridas S."/>
            <person name="Albert R."/>
            <person name="Binder M."/>
            <person name="Bloem J."/>
            <person name="Labutti K."/>
            <person name="Salamov A."/>
            <person name="Andreopoulos B."/>
            <person name="Baker S."/>
            <person name="Barry K."/>
            <person name="Bills G."/>
            <person name="Bluhm B."/>
            <person name="Cannon C."/>
            <person name="Castanera R."/>
            <person name="Culley D."/>
            <person name="Daum C."/>
            <person name="Ezra D."/>
            <person name="Gonzalez J."/>
            <person name="Henrissat B."/>
            <person name="Kuo A."/>
            <person name="Liang C."/>
            <person name="Lipzen A."/>
            <person name="Lutzoni F."/>
            <person name="Magnuson J."/>
            <person name="Mondo S."/>
            <person name="Nolan M."/>
            <person name="Ohm R."/>
            <person name="Pangilinan J."/>
            <person name="Park H.-J."/>
            <person name="Ramirez L."/>
            <person name="Alfaro M."/>
            <person name="Sun H."/>
            <person name="Tritt A."/>
            <person name="Yoshinaga Y."/>
            <person name="Zwiers L.-H."/>
            <person name="Turgeon B."/>
            <person name="Goodwin S."/>
            <person name="Spatafora J."/>
            <person name="Crous P."/>
            <person name="Grigoriev I."/>
        </authorList>
    </citation>
    <scope>NUCLEOTIDE SEQUENCE</scope>
    <source>
        <strain evidence="4">CBS 269.34</strain>
    </source>
</reference>
<keyword evidence="5" id="KW-1185">Reference proteome</keyword>
<dbReference type="EMBL" id="MU004193">
    <property type="protein sequence ID" value="KAF2493082.1"/>
    <property type="molecule type" value="Genomic_DNA"/>
</dbReference>
<evidence type="ECO:0000256" key="2">
    <source>
        <dbReference type="ARBA" id="ARBA00023604"/>
    </source>
</evidence>
<keyword evidence="1" id="KW-0560">Oxidoreductase</keyword>
<dbReference type="PANTHER" id="PTHR34598:SF3">
    <property type="entry name" value="OXIDOREDUCTASE AN1597"/>
    <property type="match status" value="1"/>
</dbReference>
<evidence type="ECO:0000256" key="3">
    <source>
        <dbReference type="SAM" id="MobiDB-lite"/>
    </source>
</evidence>